<dbReference type="SUPFAM" id="SSF52540">
    <property type="entry name" value="P-loop containing nucleoside triphosphate hydrolases"/>
    <property type="match status" value="1"/>
</dbReference>
<dbReference type="Gene3D" id="3.40.50.300">
    <property type="entry name" value="P-loop containing nucleotide triphosphate hydrolases"/>
    <property type="match status" value="1"/>
</dbReference>
<evidence type="ECO:0000259" key="1">
    <source>
        <dbReference type="Pfam" id="PF13521"/>
    </source>
</evidence>
<dbReference type="Pfam" id="PF13521">
    <property type="entry name" value="AAA_28"/>
    <property type="match status" value="1"/>
</dbReference>
<name>A0A1M6BEI1_9FLAO</name>
<keyword evidence="3" id="KW-1185">Reference proteome</keyword>
<dbReference type="EMBL" id="FQZH01000001">
    <property type="protein sequence ID" value="SHI47160.1"/>
    <property type="molecule type" value="Genomic_DNA"/>
</dbReference>
<evidence type="ECO:0000313" key="2">
    <source>
        <dbReference type="EMBL" id="SHI47160.1"/>
    </source>
</evidence>
<dbReference type="AlphaFoldDB" id="A0A1M6BEI1"/>
<gene>
    <name evidence="2" type="ORF">SAMN05444337_0081</name>
</gene>
<dbReference type="STRING" id="683124.SAMN05444337_0081"/>
<reference evidence="2 3" key="1">
    <citation type="submission" date="2016-11" db="EMBL/GenBank/DDBJ databases">
        <authorList>
            <person name="Jaros S."/>
            <person name="Januszkiewicz K."/>
            <person name="Wedrychowicz H."/>
        </authorList>
    </citation>
    <scope>NUCLEOTIDE SEQUENCE [LARGE SCALE GENOMIC DNA]</scope>
    <source>
        <strain evidence="2 3">DSM 22807</strain>
    </source>
</reference>
<dbReference type="OrthoDB" id="5638848at2"/>
<feature type="domain" description="NadR/Ttd14 AAA" evidence="1">
    <location>
        <begin position="6"/>
        <end position="169"/>
    </location>
</feature>
<proteinExistence type="predicted"/>
<protein>
    <submittedName>
        <fullName evidence="2">Predicted ATPase</fullName>
    </submittedName>
</protein>
<dbReference type="InterPro" id="IPR027417">
    <property type="entry name" value="P-loop_NTPase"/>
</dbReference>
<dbReference type="RefSeq" id="WP_072780330.1">
    <property type="nucleotide sequence ID" value="NZ_CP045292.1"/>
</dbReference>
<dbReference type="Proteomes" id="UP000184232">
    <property type="component" value="Unassembled WGS sequence"/>
</dbReference>
<evidence type="ECO:0000313" key="3">
    <source>
        <dbReference type="Proteomes" id="UP000184232"/>
    </source>
</evidence>
<dbReference type="InterPro" id="IPR038727">
    <property type="entry name" value="NadR/Ttd14_AAA_dom"/>
</dbReference>
<organism evidence="2 3">
    <name type="scientific">Flavobacterium haoranii</name>
    <dbReference type="NCBI Taxonomy" id="683124"/>
    <lineage>
        <taxon>Bacteria</taxon>
        <taxon>Pseudomonadati</taxon>
        <taxon>Bacteroidota</taxon>
        <taxon>Flavobacteriia</taxon>
        <taxon>Flavobacteriales</taxon>
        <taxon>Flavobacteriaceae</taxon>
        <taxon>Flavobacterium</taxon>
    </lineage>
</organism>
<sequence>MTKKLIVLAGGPSSGKTTLINALVENGYVCYPEISREVIQEAQKQGIDQLFLENPLLFSELLLQGRIKQYQEALQETCDIVFLDRGIPDVLAYMHYIGDSYPKSFSDACEENRYTKIFLLPPWKEIYVSDAERYESYEQAVLIHEHLEETYRNFGYELITVPKDTVENRVQFVFNELDK</sequence>
<accession>A0A1M6BEI1</accession>